<keyword evidence="6" id="KW-1185">Reference proteome</keyword>
<dbReference type="AlphaFoldDB" id="A0A8S0WBL9"/>
<sequence length="227" mass="24735">MQNQPKFTRYNPFYNPKRQVVGPAHVPPAWKTNGVAAGSSKGKEPVERGSRIFISKLPVDVGEKEVEELFRKTIGPLKESFLVYNSQGRSKGMAVVVFQRPGDAAIAQAKYDGRVVDGRRAIKIELMVDKGSLPSFGSPPIPTLLNRLAPAPTPSNGVVLSTPTPNAPRAPVRSQIQSSAPIVKPAAIPPRRIKQKKGPKRLKKREAVTVADLDKEMEDYRAAAPDV</sequence>
<feature type="region of interest" description="Disordered" evidence="3">
    <location>
        <begin position="164"/>
        <end position="205"/>
    </location>
</feature>
<reference evidence="5 6" key="1">
    <citation type="submission" date="2020-01" db="EMBL/GenBank/DDBJ databases">
        <authorList>
            <person name="Gupta K D."/>
        </authorList>
    </citation>
    <scope>NUCLEOTIDE SEQUENCE [LARGE SCALE GENOMIC DNA]</scope>
</reference>
<evidence type="ECO:0000313" key="6">
    <source>
        <dbReference type="Proteomes" id="UP000467700"/>
    </source>
</evidence>
<feature type="compositionally biased region" description="Basic residues" evidence="3">
    <location>
        <begin position="191"/>
        <end position="204"/>
    </location>
</feature>
<evidence type="ECO:0000256" key="1">
    <source>
        <dbReference type="ARBA" id="ARBA00022884"/>
    </source>
</evidence>
<dbReference type="EMBL" id="CACVBS010000083">
    <property type="protein sequence ID" value="CAA7269978.1"/>
    <property type="molecule type" value="Genomic_DNA"/>
</dbReference>
<organism evidence="5 6">
    <name type="scientific">Cyclocybe aegerita</name>
    <name type="common">Black poplar mushroom</name>
    <name type="synonym">Agrocybe aegerita</name>
    <dbReference type="NCBI Taxonomy" id="1973307"/>
    <lineage>
        <taxon>Eukaryota</taxon>
        <taxon>Fungi</taxon>
        <taxon>Dikarya</taxon>
        <taxon>Basidiomycota</taxon>
        <taxon>Agaricomycotina</taxon>
        <taxon>Agaricomycetes</taxon>
        <taxon>Agaricomycetidae</taxon>
        <taxon>Agaricales</taxon>
        <taxon>Agaricineae</taxon>
        <taxon>Bolbitiaceae</taxon>
        <taxon>Cyclocybe</taxon>
    </lineage>
</organism>
<dbReference type="SUPFAM" id="SSF54928">
    <property type="entry name" value="RNA-binding domain, RBD"/>
    <property type="match status" value="1"/>
</dbReference>
<dbReference type="Gene3D" id="3.30.70.330">
    <property type="match status" value="1"/>
</dbReference>
<dbReference type="GO" id="GO:0005634">
    <property type="term" value="C:nucleus"/>
    <property type="evidence" value="ECO:0007669"/>
    <property type="project" value="TreeGrafter"/>
</dbReference>
<dbReference type="OrthoDB" id="346839at2759"/>
<dbReference type="GO" id="GO:0006406">
    <property type="term" value="P:mRNA export from nucleus"/>
    <property type="evidence" value="ECO:0007669"/>
    <property type="project" value="TreeGrafter"/>
</dbReference>
<dbReference type="PANTHER" id="PTHR19965:SF35">
    <property type="entry name" value="RNA ANNEALING PROTEIN YRA1"/>
    <property type="match status" value="1"/>
</dbReference>
<gene>
    <name evidence="5" type="ORF">AAE3_LOCUS12191</name>
</gene>
<dbReference type="Proteomes" id="UP000467700">
    <property type="component" value="Unassembled WGS sequence"/>
</dbReference>
<evidence type="ECO:0000313" key="5">
    <source>
        <dbReference type="EMBL" id="CAA7269978.1"/>
    </source>
</evidence>
<feature type="domain" description="RRM" evidence="4">
    <location>
        <begin position="50"/>
        <end position="129"/>
    </location>
</feature>
<dbReference type="PROSITE" id="PS50102">
    <property type="entry name" value="RRM"/>
    <property type="match status" value="1"/>
</dbReference>
<name>A0A8S0WBL9_CYCAE</name>
<proteinExistence type="predicted"/>
<evidence type="ECO:0000256" key="3">
    <source>
        <dbReference type="SAM" id="MobiDB-lite"/>
    </source>
</evidence>
<keyword evidence="1 2" id="KW-0694">RNA-binding</keyword>
<dbReference type="InterPro" id="IPR035979">
    <property type="entry name" value="RBD_domain_sf"/>
</dbReference>
<accession>A0A8S0WBL9</accession>
<protein>
    <recommendedName>
        <fullName evidence="4">RRM domain-containing protein</fullName>
    </recommendedName>
</protein>
<dbReference type="InterPro" id="IPR000504">
    <property type="entry name" value="RRM_dom"/>
</dbReference>
<evidence type="ECO:0000256" key="2">
    <source>
        <dbReference type="PROSITE-ProRule" id="PRU00176"/>
    </source>
</evidence>
<dbReference type="SMART" id="SM00360">
    <property type="entry name" value="RRM"/>
    <property type="match status" value="1"/>
</dbReference>
<evidence type="ECO:0000259" key="4">
    <source>
        <dbReference type="PROSITE" id="PS50102"/>
    </source>
</evidence>
<dbReference type="Pfam" id="PF00076">
    <property type="entry name" value="RRM_1"/>
    <property type="match status" value="1"/>
</dbReference>
<dbReference type="GO" id="GO:0003729">
    <property type="term" value="F:mRNA binding"/>
    <property type="evidence" value="ECO:0007669"/>
    <property type="project" value="TreeGrafter"/>
</dbReference>
<comment type="caution">
    <text evidence="5">The sequence shown here is derived from an EMBL/GenBank/DDBJ whole genome shotgun (WGS) entry which is preliminary data.</text>
</comment>
<dbReference type="InterPro" id="IPR051229">
    <property type="entry name" value="ALYREF_mRNA_export"/>
</dbReference>
<dbReference type="InterPro" id="IPR012677">
    <property type="entry name" value="Nucleotide-bd_a/b_plait_sf"/>
</dbReference>
<dbReference type="PANTHER" id="PTHR19965">
    <property type="entry name" value="RNA AND EXPORT FACTOR BINDING PROTEIN"/>
    <property type="match status" value="1"/>
</dbReference>